<evidence type="ECO:0000313" key="2">
    <source>
        <dbReference type="Proteomes" id="UP001152531"/>
    </source>
</evidence>
<proteinExistence type="predicted"/>
<dbReference type="EMBL" id="CALSDN010000003">
    <property type="protein sequence ID" value="CAH6720222.1"/>
    <property type="molecule type" value="Genomic_DNA"/>
</dbReference>
<comment type="caution">
    <text evidence="1">The sequence shown here is derived from an EMBL/GenBank/DDBJ whole genome shotgun (WGS) entry which is preliminary data.</text>
</comment>
<accession>A0ACA9Y667</accession>
<organism evidence="1 2">
    <name type="scientific">[Candida] jaroonii</name>
    <dbReference type="NCBI Taxonomy" id="467808"/>
    <lineage>
        <taxon>Eukaryota</taxon>
        <taxon>Fungi</taxon>
        <taxon>Dikarya</taxon>
        <taxon>Ascomycota</taxon>
        <taxon>Saccharomycotina</taxon>
        <taxon>Pichiomycetes</taxon>
        <taxon>Debaryomycetaceae</taxon>
        <taxon>Yamadazyma</taxon>
    </lineage>
</organism>
<sequence>MDFIDPVVQPKADTTADNTPQAVNQLENEIDKAYTTVEKKFADLWTSVGKNTEELQQKYHLEEHKNELLKQLNDARANIEDKTKAKEHLAEFEAKIKSLSEQIPVKALDLKSIDLKALGTQANGYLDTLDSKLEVVEQQAGKYVSQFTSFLSGIVSVNQDATPPEKEDKEVLFTTKLGSNPNYGTSRYDSDLFKLHTTPELYLDEKLDGDLKSFDVDSKTKDISDLVARYDNTLHKLMNELVPVKIAYNVFWYRYFKLEDNLKKQDEQRKKLLETKETKKAEEDDFNWDDDDDEEPVDVGKDVKDKDDWE</sequence>
<reference evidence="1" key="1">
    <citation type="submission" date="2022-06" db="EMBL/GenBank/DDBJ databases">
        <authorList>
            <person name="Legras J.-L."/>
            <person name="Devillers H."/>
            <person name="Grondin C."/>
        </authorList>
    </citation>
    <scope>NUCLEOTIDE SEQUENCE</scope>
    <source>
        <strain evidence="1">CLIB 1444</strain>
    </source>
</reference>
<keyword evidence="2" id="KW-1185">Reference proteome</keyword>
<name>A0ACA9Y667_9ASCO</name>
<evidence type="ECO:0000313" key="1">
    <source>
        <dbReference type="EMBL" id="CAH6720222.1"/>
    </source>
</evidence>
<dbReference type="Proteomes" id="UP001152531">
    <property type="component" value="Unassembled WGS sequence"/>
</dbReference>
<protein>
    <submittedName>
        <fullName evidence="1">Protein Dos2p</fullName>
    </submittedName>
</protein>
<gene>
    <name evidence="1" type="ORF">CLIB1444_03S07118</name>
</gene>